<dbReference type="PANTHER" id="PTHR43976">
    <property type="entry name" value="SHORT CHAIN DEHYDROGENASE"/>
    <property type="match status" value="1"/>
</dbReference>
<dbReference type="RefSeq" id="WP_231677359.1">
    <property type="nucleotide sequence ID" value="NZ_CP081201.1"/>
</dbReference>
<dbReference type="SUPFAM" id="SSF51735">
    <property type="entry name" value="NAD(P)-binding Rossmann-fold domains"/>
    <property type="match status" value="1"/>
</dbReference>
<gene>
    <name evidence="4" type="ORF">K3169_11950</name>
</gene>
<dbReference type="Proteomes" id="UP001063228">
    <property type="component" value="Chromosome"/>
</dbReference>
<evidence type="ECO:0000256" key="2">
    <source>
        <dbReference type="ARBA" id="ARBA00023002"/>
    </source>
</evidence>
<dbReference type="InterPro" id="IPR036291">
    <property type="entry name" value="NAD(P)-bd_dom_sf"/>
</dbReference>
<dbReference type="NCBIfam" id="NF005065">
    <property type="entry name" value="PRK06482.1"/>
    <property type="match status" value="1"/>
</dbReference>
<evidence type="ECO:0000256" key="1">
    <source>
        <dbReference type="ARBA" id="ARBA00006484"/>
    </source>
</evidence>
<dbReference type="PRINTS" id="PR00081">
    <property type="entry name" value="GDHRDH"/>
</dbReference>
<comment type="similarity">
    <text evidence="1 3">Belongs to the short-chain dehydrogenases/reductases (SDR) family.</text>
</comment>
<evidence type="ECO:0000256" key="3">
    <source>
        <dbReference type="RuleBase" id="RU000363"/>
    </source>
</evidence>
<accession>A0ABY6FL97</accession>
<dbReference type="InterPro" id="IPR051911">
    <property type="entry name" value="SDR_oxidoreductase"/>
</dbReference>
<dbReference type="CDD" id="cd05374">
    <property type="entry name" value="17beta-HSD-like_SDR_c"/>
    <property type="match status" value="1"/>
</dbReference>
<dbReference type="PRINTS" id="PR00080">
    <property type="entry name" value="SDRFAMILY"/>
</dbReference>
<dbReference type="PANTHER" id="PTHR43976:SF16">
    <property type="entry name" value="SHORT-CHAIN DEHYDROGENASE_REDUCTASE FAMILY PROTEIN"/>
    <property type="match status" value="1"/>
</dbReference>
<dbReference type="Gene3D" id="3.40.50.720">
    <property type="entry name" value="NAD(P)-binding Rossmann-like Domain"/>
    <property type="match status" value="1"/>
</dbReference>
<organism evidence="4 5">
    <name type="scientific">Pseudomonas phytophila</name>
    <dbReference type="NCBI Taxonomy" id="2867264"/>
    <lineage>
        <taxon>Bacteria</taxon>
        <taxon>Pseudomonadati</taxon>
        <taxon>Pseudomonadota</taxon>
        <taxon>Gammaproteobacteria</taxon>
        <taxon>Pseudomonadales</taxon>
        <taxon>Pseudomonadaceae</taxon>
        <taxon>Pseudomonas</taxon>
    </lineage>
</organism>
<keyword evidence="5" id="KW-1185">Reference proteome</keyword>
<evidence type="ECO:0000313" key="5">
    <source>
        <dbReference type="Proteomes" id="UP001063228"/>
    </source>
</evidence>
<evidence type="ECO:0000313" key="4">
    <source>
        <dbReference type="EMBL" id="UXZ98521.1"/>
    </source>
</evidence>
<proteinExistence type="inferred from homology"/>
<name>A0ABY6FL97_9PSED</name>
<protein>
    <submittedName>
        <fullName evidence="4">SDR family oxidoreductase</fullName>
    </submittedName>
</protein>
<dbReference type="Pfam" id="PF00106">
    <property type="entry name" value="adh_short"/>
    <property type="match status" value="1"/>
</dbReference>
<sequence>MPASWFITGANSGFGRLMTETLLERGDRVAATYRSDGALDDLTQRFPESLVPIQLDLTDSERIAPAVAEAFQALGRIDIVVSNAGYGTFGAAEELSQMQIRRQIETNLLGSIFFIQALLPHLRQQGSGRVLQVSSEGGRISYPGFSLYHASKWGQEGFVEAVAQEVAHFGIEMCLLEPGPTATNFLAGIDSASPSGAYENSPVNALRNRLESGEFSPHMGDPVKIAQQMIAIAEADALPLRVPLGSIAWDNIDAKLHERQTLLSTQKDLAYGCDVDTQ</sequence>
<dbReference type="EMBL" id="CP081201">
    <property type="protein sequence ID" value="UXZ98521.1"/>
    <property type="molecule type" value="Genomic_DNA"/>
</dbReference>
<dbReference type="InterPro" id="IPR002347">
    <property type="entry name" value="SDR_fam"/>
</dbReference>
<keyword evidence="2" id="KW-0560">Oxidoreductase</keyword>
<reference evidence="4" key="1">
    <citation type="submission" date="2021-08" db="EMBL/GenBank/DDBJ databases">
        <title>Complete genome sequence of Pseudomonas phytophila.</title>
        <authorList>
            <person name="Weir B.S."/>
            <person name="Templeton M.D."/>
            <person name="Arshed S."/>
            <person name="Andersen M.T."/>
            <person name="Jayaraman J."/>
        </authorList>
    </citation>
    <scope>NUCLEOTIDE SEQUENCE</scope>
    <source>
        <strain evidence="4">ICMP 23753</strain>
    </source>
</reference>